<protein>
    <submittedName>
        <fullName evidence="1">Uncharacterized protein</fullName>
    </submittedName>
</protein>
<name>A0A2P2DFY3_9LEPT</name>
<comment type="caution">
    <text evidence="1">The sequence shown here is derived from an EMBL/GenBank/DDBJ whole genome shotgun (WGS) entry which is preliminary data.</text>
</comment>
<keyword evidence="2" id="KW-1185">Reference proteome</keyword>
<dbReference type="Proteomes" id="UP000245206">
    <property type="component" value="Unassembled WGS sequence"/>
</dbReference>
<sequence length="213" mass="23951">MKYWFIIMICTMALPSCFESGKDVQNKKEEEQTWILTTLYWQRNSGNCIKLDTNTNSRTCSRRPLGICNVNQLIVTQAEVNFLLNETKNLQNRVPDCQESILQSGILNTKATTNANTDSFKTRYGFTITESCEVAGVQPAAGTQLASFVQIQWLESARGKIAKSAKAIVANGFLPQSSRDKANSCLQIEFLEWEKELAQANNDNKILIEMLLP</sequence>
<evidence type="ECO:0000313" key="1">
    <source>
        <dbReference type="EMBL" id="GBF43544.1"/>
    </source>
</evidence>
<reference evidence="2" key="1">
    <citation type="journal article" date="2019" name="Microbiol. Immunol.">
        <title>Molecular and phenotypic characterization of Leptospira johnsonii sp. nov., Leptospira ellinghausenii sp. nov. and Leptospira ryugenii sp. nov. isolated from soil and water in Japan.</title>
        <authorList>
            <person name="Masuzawa T."/>
            <person name="Saito M."/>
            <person name="Nakao R."/>
            <person name="Nikaido Y."/>
            <person name="Matsumoto M."/>
            <person name="Ogawa M."/>
            <person name="Yokoyama M."/>
            <person name="Hidaka Y."/>
            <person name="Tomita J."/>
            <person name="Sakakibara K."/>
            <person name="Suzuki K."/>
            <person name="Yasuda S."/>
            <person name="Sato H."/>
            <person name="Yamaguchi M."/>
            <person name="Yoshida S.I."/>
            <person name="Koizumi N."/>
            <person name="Kawamura Y."/>
        </authorList>
    </citation>
    <scope>NUCLEOTIDE SEQUENCE [LARGE SCALE GENOMIC DNA]</scope>
    <source>
        <strain evidence="2">E18</strain>
    </source>
</reference>
<dbReference type="AlphaFoldDB" id="A0A2P2DFY3"/>
<dbReference type="EMBL" id="BFAZ01000009">
    <property type="protein sequence ID" value="GBF43544.1"/>
    <property type="molecule type" value="Genomic_DNA"/>
</dbReference>
<accession>A0A2P2DFY3</accession>
<dbReference type="RefSeq" id="WP_369689768.1">
    <property type="nucleotide sequence ID" value="NZ_BFAZ01000009.1"/>
</dbReference>
<evidence type="ECO:0000313" key="2">
    <source>
        <dbReference type="Proteomes" id="UP000245206"/>
    </source>
</evidence>
<organism evidence="1 2">
    <name type="scientific">Leptospira ellinghausenii</name>
    <dbReference type="NCBI Taxonomy" id="1917822"/>
    <lineage>
        <taxon>Bacteria</taxon>
        <taxon>Pseudomonadati</taxon>
        <taxon>Spirochaetota</taxon>
        <taxon>Spirochaetia</taxon>
        <taxon>Leptospirales</taxon>
        <taxon>Leptospiraceae</taxon>
        <taxon>Leptospira</taxon>
    </lineage>
</organism>
<proteinExistence type="predicted"/>
<gene>
    <name evidence="1" type="ORF">LPTSP2_28450</name>
</gene>